<reference evidence="2" key="1">
    <citation type="submission" date="2023-07" db="EMBL/GenBank/DDBJ databases">
        <title>Whole genome shotgun sequence of Streptomyces nojiriensis NBRC 13794.</title>
        <authorList>
            <person name="Komaki H."/>
            <person name="Tamura T."/>
        </authorList>
    </citation>
    <scope>NUCLEOTIDE SEQUENCE [LARGE SCALE GENOMIC DNA]</scope>
    <source>
        <strain evidence="2">NBRC 13794</strain>
    </source>
</reference>
<keyword evidence="2" id="KW-1185">Reference proteome</keyword>
<proteinExistence type="predicted"/>
<evidence type="ECO:0000313" key="2">
    <source>
        <dbReference type="Proteomes" id="UP000613974"/>
    </source>
</evidence>
<evidence type="ECO:0000313" key="1">
    <source>
        <dbReference type="EMBL" id="GHI71792.1"/>
    </source>
</evidence>
<accession>A0ABQ3SV40</accession>
<sequence>MDMGISGFEPSFLVGVEAVRQAHGARLAALVGRRLTGFALVRFAEDGDWYADCPVVLDFDGTRVEVCHTKFDELSIGWGTIRTTAAITGWAESGLTPEWSHRDARLEPFVGQELRDLALIEWRPAGRDLAAGTLAVEFVFDVGRLRIANALDENGIETGPARQTHLRHGPEH</sequence>
<organism evidence="1 2">
    <name type="scientific">Streptomyces nojiriensis</name>
    <dbReference type="NCBI Taxonomy" id="66374"/>
    <lineage>
        <taxon>Bacteria</taxon>
        <taxon>Bacillati</taxon>
        <taxon>Actinomycetota</taxon>
        <taxon>Actinomycetes</taxon>
        <taxon>Kitasatosporales</taxon>
        <taxon>Streptomycetaceae</taxon>
        <taxon>Streptomyces</taxon>
    </lineage>
</organism>
<comment type="caution">
    <text evidence="1">The sequence shown here is derived from an EMBL/GenBank/DDBJ whole genome shotgun (WGS) entry which is preliminary data.</text>
</comment>
<gene>
    <name evidence="1" type="ORF">Snoj_57100</name>
</gene>
<dbReference type="Proteomes" id="UP000613974">
    <property type="component" value="Unassembled WGS sequence"/>
</dbReference>
<name>A0ABQ3SV40_9ACTN</name>
<dbReference type="EMBL" id="BNEC01000005">
    <property type="protein sequence ID" value="GHI71792.1"/>
    <property type="molecule type" value="Genomic_DNA"/>
</dbReference>
<protein>
    <submittedName>
        <fullName evidence="1">Uncharacterized protein</fullName>
    </submittedName>
</protein>